<dbReference type="Gene3D" id="1.20.1530.20">
    <property type="match status" value="1"/>
</dbReference>
<sequence length="49" mass="5571">MRAKWLGLIMLLVTPCTDWYLVFTGVARGDVPFCLTLLPWHSSRFPCSA</sequence>
<evidence type="ECO:0000313" key="1">
    <source>
        <dbReference type="EMBL" id="HIH69628.1"/>
    </source>
</evidence>
<dbReference type="Proteomes" id="UP000600363">
    <property type="component" value="Unassembled WGS sequence"/>
</dbReference>
<reference evidence="1" key="1">
    <citation type="journal article" date="2020" name="bioRxiv">
        <title>A rank-normalized archaeal taxonomy based on genome phylogeny resolves widespread incomplete and uneven classifications.</title>
        <authorList>
            <person name="Rinke C."/>
            <person name="Chuvochina M."/>
            <person name="Mussig A.J."/>
            <person name="Chaumeil P.-A."/>
            <person name="Waite D.W."/>
            <person name="Whitman W.B."/>
            <person name="Parks D.H."/>
            <person name="Hugenholtz P."/>
        </authorList>
    </citation>
    <scope>NUCLEOTIDE SEQUENCE</scope>
    <source>
        <strain evidence="1">UBA12518</strain>
    </source>
</reference>
<accession>A0A832RSP7</accession>
<dbReference type="RefSeq" id="WP_157203151.1">
    <property type="nucleotide sequence ID" value="NZ_DUIH01000011.1"/>
</dbReference>
<dbReference type="EMBL" id="DUIH01000011">
    <property type="protein sequence ID" value="HIH69628.1"/>
    <property type="molecule type" value="Genomic_DNA"/>
</dbReference>
<gene>
    <name evidence="1" type="ORF">HA299_03285</name>
</gene>
<name>A0A832RSP7_9EURY</name>
<evidence type="ECO:0000313" key="2">
    <source>
        <dbReference type="Proteomes" id="UP000600363"/>
    </source>
</evidence>
<comment type="caution">
    <text evidence="1">The sequence shown here is derived from an EMBL/GenBank/DDBJ whole genome shotgun (WGS) entry which is preliminary data.</text>
</comment>
<dbReference type="AlphaFoldDB" id="A0A832RSP7"/>
<organism evidence="1 2">
    <name type="scientific">Methermicoccus shengliensis</name>
    <dbReference type="NCBI Taxonomy" id="660064"/>
    <lineage>
        <taxon>Archaea</taxon>
        <taxon>Methanobacteriati</taxon>
        <taxon>Methanobacteriota</taxon>
        <taxon>Stenosarchaea group</taxon>
        <taxon>Methanomicrobia</taxon>
        <taxon>Methanosarcinales</taxon>
        <taxon>Methermicoccaceae</taxon>
        <taxon>Methermicoccus</taxon>
    </lineage>
</organism>
<protein>
    <submittedName>
        <fullName evidence="1">Uncharacterized protein</fullName>
    </submittedName>
</protein>
<dbReference type="InterPro" id="IPR038770">
    <property type="entry name" value="Na+/solute_symporter_sf"/>
</dbReference>
<proteinExistence type="predicted"/>